<gene>
    <name evidence="3" type="ORF">BR63_06030</name>
</gene>
<dbReference type="Gene3D" id="3.60.110.10">
    <property type="entry name" value="Carbon-nitrogen hydrolase"/>
    <property type="match status" value="1"/>
</dbReference>
<dbReference type="PANTHER" id="PTHR43674:SF16">
    <property type="entry name" value="CARBON-NITROGEN FAMILY, PUTATIVE (AFU_ORTHOLOGUE AFUA_5G02350)-RELATED"/>
    <property type="match status" value="1"/>
</dbReference>
<protein>
    <submittedName>
        <fullName evidence="3">Nitrilase</fullName>
    </submittedName>
</protein>
<dbReference type="InterPro" id="IPR050345">
    <property type="entry name" value="Aliph_Amidase/BUP"/>
</dbReference>
<evidence type="ECO:0000256" key="1">
    <source>
        <dbReference type="ARBA" id="ARBA00022801"/>
    </source>
</evidence>
<dbReference type="GO" id="GO:0016811">
    <property type="term" value="F:hydrolase activity, acting on carbon-nitrogen (but not peptide) bonds, in linear amides"/>
    <property type="evidence" value="ECO:0007669"/>
    <property type="project" value="TreeGrafter"/>
</dbReference>
<keyword evidence="4" id="KW-1185">Reference proteome</keyword>
<dbReference type="InterPro" id="IPR036526">
    <property type="entry name" value="C-N_Hydrolase_sf"/>
</dbReference>
<feature type="domain" description="CN hydrolase" evidence="2">
    <location>
        <begin position="4"/>
        <end position="241"/>
    </location>
</feature>
<dbReference type="InterPro" id="IPR003010">
    <property type="entry name" value="C-N_Hydrolase"/>
</dbReference>
<dbReference type="Proteomes" id="UP000515847">
    <property type="component" value="Chromosome"/>
</dbReference>
<reference evidence="3 4" key="1">
    <citation type="journal article" date="2019" name="Front. Microbiol.">
        <title>Thermoanaerosceptrum fracticalcis gen. nov. sp. nov., a Novel Fumarate-Fermenting Microorganism From a Deep Fractured Carbonate Aquifer of the US Great Basin.</title>
        <authorList>
            <person name="Hamilton-Brehm S.D."/>
            <person name="Stewart L.E."/>
            <person name="Zavarin M."/>
            <person name="Caldwell M."/>
            <person name="Lawson P.A."/>
            <person name="Onstott T.C."/>
            <person name="Grzymski J."/>
            <person name="Neveux I."/>
            <person name="Lollar B.S."/>
            <person name="Russell C.E."/>
            <person name="Moser D.P."/>
        </authorList>
    </citation>
    <scope>NUCLEOTIDE SEQUENCE [LARGE SCALE GENOMIC DNA]</scope>
    <source>
        <strain evidence="3 4">DRI-13</strain>
    </source>
</reference>
<dbReference type="Pfam" id="PF00795">
    <property type="entry name" value="CN_hydrolase"/>
    <property type="match status" value="1"/>
</dbReference>
<evidence type="ECO:0000259" key="2">
    <source>
        <dbReference type="PROSITE" id="PS50263"/>
    </source>
</evidence>
<accession>A0A7G6E1F6</accession>
<proteinExistence type="predicted"/>
<evidence type="ECO:0000313" key="4">
    <source>
        <dbReference type="Proteomes" id="UP000515847"/>
    </source>
</evidence>
<sequence>MQDLTIGLVQMTARFGQIEENLRKVTNFSLQAAEHKVDILCFPEMCIHGYRRGVPPQCPLEIPGVWMSSLRQMAESHQMIIAVGLAENNQAGNPYITQLLFFPDGSWDVYRKTHLGQSEEPYYTAGESLPVFHSAKGKFAVQICWDTHFPEISIIQSLKGAEIIFAPHASPSIVGDRKEIWTKYLTARAYDNSVFLAACNLVGEDNGHSYSGGALVFDPKGNIIAEDFSQREGLLCVTLESSLINTIRQKERRSMRHSFYLAGRRPELYRDLLTRSTSDI</sequence>
<dbReference type="KEGG" id="tfr:BR63_06030"/>
<dbReference type="PROSITE" id="PS50263">
    <property type="entry name" value="CN_HYDROLASE"/>
    <property type="match status" value="1"/>
</dbReference>
<dbReference type="OrthoDB" id="9811121at2"/>
<keyword evidence="1" id="KW-0378">Hydrolase</keyword>
<dbReference type="PANTHER" id="PTHR43674">
    <property type="entry name" value="NITRILASE C965.09-RELATED"/>
    <property type="match status" value="1"/>
</dbReference>
<dbReference type="EMBL" id="CP045798">
    <property type="protein sequence ID" value="QNB45910.1"/>
    <property type="molecule type" value="Genomic_DNA"/>
</dbReference>
<organism evidence="3 4">
    <name type="scientific">Thermanaerosceptrum fracticalcis</name>
    <dbReference type="NCBI Taxonomy" id="1712410"/>
    <lineage>
        <taxon>Bacteria</taxon>
        <taxon>Bacillati</taxon>
        <taxon>Bacillota</taxon>
        <taxon>Clostridia</taxon>
        <taxon>Eubacteriales</taxon>
        <taxon>Peptococcaceae</taxon>
        <taxon>Thermanaerosceptrum</taxon>
    </lineage>
</organism>
<name>A0A7G6E1F6_THEFR</name>
<evidence type="ECO:0000313" key="3">
    <source>
        <dbReference type="EMBL" id="QNB45910.1"/>
    </source>
</evidence>
<dbReference type="AlphaFoldDB" id="A0A7G6E1F6"/>
<dbReference type="RefSeq" id="WP_051965955.1">
    <property type="nucleotide sequence ID" value="NZ_CP045798.1"/>
</dbReference>
<dbReference type="SUPFAM" id="SSF56317">
    <property type="entry name" value="Carbon-nitrogen hydrolase"/>
    <property type="match status" value="1"/>
</dbReference>